<keyword evidence="4" id="KW-0433">Leucine-rich repeat</keyword>
<evidence type="ECO:0000256" key="1">
    <source>
        <dbReference type="ARBA" id="ARBA00004251"/>
    </source>
</evidence>
<dbReference type="PRINTS" id="PR00019">
    <property type="entry name" value="LEURICHRPT"/>
</dbReference>
<dbReference type="FunFam" id="3.80.10.10:FF:000213">
    <property type="entry name" value="Tyrosine-sulfated glycopeptide receptor 1"/>
    <property type="match status" value="1"/>
</dbReference>
<feature type="chain" id="PRO_5041938084" description="Leucine-rich repeat-containing N-terminal plant-type domain-containing protein" evidence="13">
    <location>
        <begin position="19"/>
        <end position="729"/>
    </location>
</feature>
<keyword evidence="10" id="KW-0675">Receptor</keyword>
<feature type="transmembrane region" description="Helical" evidence="12">
    <location>
        <begin position="687"/>
        <end position="711"/>
    </location>
</feature>
<dbReference type="InterPro" id="IPR001611">
    <property type="entry name" value="Leu-rich_rpt"/>
</dbReference>
<evidence type="ECO:0000259" key="14">
    <source>
        <dbReference type="Pfam" id="PF08263"/>
    </source>
</evidence>
<sequence>MLHLVIFHLILLFLSCFAFLTHQACNQFDQQSLLSFQLYIPSSSLNWPSSGDCCLWEGITCDASGNVTRLWLPSKGLNGTISPSIGNLTHLSHLNLSHNRLFGPPPITSFPTLIKLQILDLSYNRLTGEFPSTLLSNHIELVNLSSNRFHGLIPSSYFQKARNLMSFNVSSNSFTGPIPSSAWIDSSCSVRLLDLSYNDFSGQVPPGLGNCSKLTNFRAGFNNLSGPLPDDIYTATSLEEISLPSNSLSGTIGNDIVHLENLTVLELYSNHFTGMIPVDIGRLTKLKHLLLHINNLSGSLPPSMKNCTNLTTLILRVNLFEGDLSAFNFSTLSELDMLDLGNNNFTGILPASLYSCKSLTAVRLASNRLEGQISPDIVALGSLSFLSLSSNNFTNLTGAVRSLMGLKNLSTLLLTDNFKNEAMTDDEHITFSSDGFQNLQILGVGACQLYGQLPAWLGNLTKLHALDLSFNQISGSIPGWLLNLPSLFYLDLSSNFISGEVPKELGGLQALVSAEIIDEVDMSYLELPLFVKPNSDTNQQYERLSNLPPAIYLRNNSLGGSIPAEIGNLKFLHVLDLSRNNLSGNIPDEISHLANLEMLDLSGNHLSGEIPASLKGLHFLSSFSIADNNLRGPIPSGGQFDTFPPSSFEGNPGLCGSNAQKLSCLNHPPTTTGLAPMPISESSNEELGYGLIAGAVFGLIIGITSGALYPLPKLKFMQHSRYNRRRRCR</sequence>
<dbReference type="InterPro" id="IPR003591">
    <property type="entry name" value="Leu-rich_rpt_typical-subtyp"/>
</dbReference>
<dbReference type="InterPro" id="IPR032675">
    <property type="entry name" value="LRR_dom_sf"/>
</dbReference>
<reference evidence="15" key="2">
    <citation type="submission" date="2023-02" db="EMBL/GenBank/DDBJ databases">
        <authorList>
            <person name="Swenson N.G."/>
            <person name="Wegrzyn J.L."/>
            <person name="Mcevoy S.L."/>
        </authorList>
    </citation>
    <scope>NUCLEOTIDE SEQUENCE</scope>
    <source>
        <strain evidence="15">91603</strain>
        <tissue evidence="15">Leaf</tissue>
    </source>
</reference>
<feature type="domain" description="Leucine-rich repeat-containing N-terminal plant-type" evidence="14">
    <location>
        <begin position="29"/>
        <end position="62"/>
    </location>
</feature>
<dbReference type="PANTHER" id="PTHR48052:SF81">
    <property type="entry name" value="LEUCINE-RICH REPEAT-CONTAINING N-TERMINAL PLANT-TYPE DOMAIN-CONTAINING PROTEIN"/>
    <property type="match status" value="1"/>
</dbReference>
<evidence type="ECO:0000256" key="8">
    <source>
        <dbReference type="ARBA" id="ARBA00022989"/>
    </source>
</evidence>
<evidence type="ECO:0000256" key="13">
    <source>
        <dbReference type="SAM" id="SignalP"/>
    </source>
</evidence>
<keyword evidence="16" id="KW-1185">Reference proteome</keyword>
<dbReference type="AlphaFoldDB" id="A0AAD5I9S0"/>
<evidence type="ECO:0000313" key="15">
    <source>
        <dbReference type="EMBL" id="KAI9157075.1"/>
    </source>
</evidence>
<dbReference type="Gene3D" id="3.80.10.10">
    <property type="entry name" value="Ribonuclease Inhibitor"/>
    <property type="match status" value="4"/>
</dbReference>
<evidence type="ECO:0000256" key="7">
    <source>
        <dbReference type="ARBA" id="ARBA00022737"/>
    </source>
</evidence>
<keyword evidence="9 12" id="KW-0472">Membrane</keyword>
<proteinExistence type="inferred from homology"/>
<name>A0AAD5I9S0_ACENE</name>
<keyword evidence="3" id="KW-1003">Cell membrane</keyword>
<evidence type="ECO:0000256" key="10">
    <source>
        <dbReference type="ARBA" id="ARBA00023170"/>
    </source>
</evidence>
<dbReference type="Pfam" id="PF08263">
    <property type="entry name" value="LRRNT_2"/>
    <property type="match status" value="1"/>
</dbReference>
<feature type="signal peptide" evidence="13">
    <location>
        <begin position="1"/>
        <end position="18"/>
    </location>
</feature>
<reference evidence="15" key="1">
    <citation type="journal article" date="2022" name="Plant J.">
        <title>Strategies of tolerance reflected in two North American maple genomes.</title>
        <authorList>
            <person name="McEvoy S.L."/>
            <person name="Sezen U.U."/>
            <person name="Trouern-Trend A."/>
            <person name="McMahon S.M."/>
            <person name="Schaberg P.G."/>
            <person name="Yang J."/>
            <person name="Wegrzyn J.L."/>
            <person name="Swenson N.G."/>
        </authorList>
    </citation>
    <scope>NUCLEOTIDE SEQUENCE</scope>
    <source>
        <strain evidence="15">91603</strain>
    </source>
</reference>
<evidence type="ECO:0000256" key="11">
    <source>
        <dbReference type="ARBA" id="ARBA00023180"/>
    </source>
</evidence>
<evidence type="ECO:0000256" key="5">
    <source>
        <dbReference type="ARBA" id="ARBA00022692"/>
    </source>
</evidence>
<dbReference type="GO" id="GO:0005886">
    <property type="term" value="C:plasma membrane"/>
    <property type="evidence" value="ECO:0007669"/>
    <property type="project" value="UniProtKB-SubCell"/>
</dbReference>
<organism evidence="15 16">
    <name type="scientific">Acer negundo</name>
    <name type="common">Box elder</name>
    <dbReference type="NCBI Taxonomy" id="4023"/>
    <lineage>
        <taxon>Eukaryota</taxon>
        <taxon>Viridiplantae</taxon>
        <taxon>Streptophyta</taxon>
        <taxon>Embryophyta</taxon>
        <taxon>Tracheophyta</taxon>
        <taxon>Spermatophyta</taxon>
        <taxon>Magnoliopsida</taxon>
        <taxon>eudicotyledons</taxon>
        <taxon>Gunneridae</taxon>
        <taxon>Pentapetalae</taxon>
        <taxon>rosids</taxon>
        <taxon>malvids</taxon>
        <taxon>Sapindales</taxon>
        <taxon>Sapindaceae</taxon>
        <taxon>Hippocastanoideae</taxon>
        <taxon>Acereae</taxon>
        <taxon>Acer</taxon>
    </lineage>
</organism>
<dbReference type="FunFam" id="3.80.10.10:FF:000041">
    <property type="entry name" value="LRR receptor-like serine/threonine-protein kinase ERECTA"/>
    <property type="match status" value="1"/>
</dbReference>
<comment type="similarity">
    <text evidence="2">Belongs to the RLP family.</text>
</comment>
<evidence type="ECO:0000256" key="9">
    <source>
        <dbReference type="ARBA" id="ARBA00023136"/>
    </source>
</evidence>
<evidence type="ECO:0000256" key="6">
    <source>
        <dbReference type="ARBA" id="ARBA00022729"/>
    </source>
</evidence>
<keyword evidence="5 12" id="KW-0812">Transmembrane</keyword>
<comment type="subcellular location">
    <subcellularLocation>
        <location evidence="1">Cell membrane</location>
        <topology evidence="1">Single-pass type I membrane protein</topology>
    </subcellularLocation>
</comment>
<dbReference type="SMART" id="SM00369">
    <property type="entry name" value="LRR_TYP"/>
    <property type="match status" value="9"/>
</dbReference>
<dbReference type="Proteomes" id="UP001064489">
    <property type="component" value="Chromosome 12"/>
</dbReference>
<keyword evidence="7" id="KW-0677">Repeat</keyword>
<dbReference type="FunFam" id="3.80.10.10:FF:000400">
    <property type="entry name" value="Nuclear pore complex protein NUP107"/>
    <property type="match status" value="1"/>
</dbReference>
<dbReference type="Pfam" id="PF13855">
    <property type="entry name" value="LRR_8"/>
    <property type="match status" value="3"/>
</dbReference>
<accession>A0AAD5I9S0</accession>
<keyword evidence="6 13" id="KW-0732">Signal</keyword>
<dbReference type="EMBL" id="JAJSOW010000107">
    <property type="protein sequence ID" value="KAI9157075.1"/>
    <property type="molecule type" value="Genomic_DNA"/>
</dbReference>
<dbReference type="SUPFAM" id="SSF52058">
    <property type="entry name" value="L domain-like"/>
    <property type="match status" value="3"/>
</dbReference>
<evidence type="ECO:0000256" key="2">
    <source>
        <dbReference type="ARBA" id="ARBA00009592"/>
    </source>
</evidence>
<comment type="caution">
    <text evidence="15">The sequence shown here is derived from an EMBL/GenBank/DDBJ whole genome shotgun (WGS) entry which is preliminary data.</text>
</comment>
<keyword evidence="8 12" id="KW-1133">Transmembrane helix</keyword>
<protein>
    <recommendedName>
        <fullName evidence="14">Leucine-rich repeat-containing N-terminal plant-type domain-containing protein</fullName>
    </recommendedName>
</protein>
<evidence type="ECO:0000256" key="12">
    <source>
        <dbReference type="SAM" id="Phobius"/>
    </source>
</evidence>
<dbReference type="PANTHER" id="PTHR48052">
    <property type="entry name" value="UNNAMED PRODUCT"/>
    <property type="match status" value="1"/>
</dbReference>
<dbReference type="PROSITE" id="PS51450">
    <property type="entry name" value="LRR"/>
    <property type="match status" value="2"/>
</dbReference>
<keyword evidence="11" id="KW-0325">Glycoprotein</keyword>
<evidence type="ECO:0000256" key="4">
    <source>
        <dbReference type="ARBA" id="ARBA00022614"/>
    </source>
</evidence>
<evidence type="ECO:0000313" key="16">
    <source>
        <dbReference type="Proteomes" id="UP001064489"/>
    </source>
</evidence>
<evidence type="ECO:0000256" key="3">
    <source>
        <dbReference type="ARBA" id="ARBA00022475"/>
    </source>
</evidence>
<dbReference type="Pfam" id="PF00560">
    <property type="entry name" value="LRR_1"/>
    <property type="match status" value="4"/>
</dbReference>
<dbReference type="InterPro" id="IPR013210">
    <property type="entry name" value="LRR_N_plant-typ"/>
</dbReference>
<gene>
    <name evidence="15" type="ORF">LWI28_016597</name>
</gene>